<accession>A0A8C4NFK0</accession>
<dbReference type="AlphaFoldDB" id="A0A8C4NFK0"/>
<dbReference type="InterPro" id="IPR029058">
    <property type="entry name" value="AB_hydrolase_fold"/>
</dbReference>
<name>A0A8C4NFK0_EPTBU</name>
<keyword evidence="2" id="KW-0812">Transmembrane</keyword>
<dbReference type="InterPro" id="IPR002018">
    <property type="entry name" value="CarbesteraseB"/>
</dbReference>
<dbReference type="Ensembl" id="ENSEBUT00000006386.1">
    <property type="protein sequence ID" value="ENSEBUP00000005939.1"/>
    <property type="gene ID" value="ENSEBUG00000003975.1"/>
</dbReference>
<dbReference type="Gene3D" id="3.40.50.1820">
    <property type="entry name" value="alpha/beta hydrolase"/>
    <property type="match status" value="1"/>
</dbReference>
<dbReference type="InterPro" id="IPR050309">
    <property type="entry name" value="Type-B_Carboxylest/Lipase"/>
</dbReference>
<feature type="transmembrane region" description="Helical" evidence="2">
    <location>
        <begin position="12"/>
        <end position="34"/>
    </location>
</feature>
<dbReference type="PANTHER" id="PTHR11559">
    <property type="entry name" value="CARBOXYLESTERASE"/>
    <property type="match status" value="1"/>
</dbReference>
<sequence length="412" mass="46288">MVQDSKRGLSVRGCALIAVGLILICLLSATIAYFSGTTTYTLTDLRLPFGSIRGLHTTAGYSFLGVPYAQYPARWTAPQSPISWNDTLLATKHGPACPQLARPITSETCLFVNVWSPTIKRDALLPVVVWFHGGSLMVGSGADPGAKPWDSLALETQTVYVSFNYRLGVFGFLAIKELSQKRNYGFLDQIAALKWVKDNIEHFGGDPKRVTLFGHEAGAISISALMLSPLAEGLFSAAIFTGCSFTAFTDLKEAEEQQASIFQSTSCHDLDCLESLSTETLLQVCKSYIVLLMSQIFFSFDFTTTKMVKGAWKLLQYLTVYSIVWDVIGWGRRSGSRWRGWKRRRRRKRSDDDDTTTMVMENLHAISRIVRLFIIPMKSDDHRKQWEGKWEIERDTSIHHPYICIDNIILLT</sequence>
<dbReference type="Pfam" id="PF00135">
    <property type="entry name" value="COesterase"/>
    <property type="match status" value="1"/>
</dbReference>
<dbReference type="SUPFAM" id="SSF53474">
    <property type="entry name" value="alpha/beta-Hydrolases"/>
    <property type="match status" value="1"/>
</dbReference>
<evidence type="ECO:0000313" key="4">
    <source>
        <dbReference type="Ensembl" id="ENSEBUP00000005939.1"/>
    </source>
</evidence>
<evidence type="ECO:0000313" key="5">
    <source>
        <dbReference type="Proteomes" id="UP000694388"/>
    </source>
</evidence>
<proteinExistence type="inferred from homology"/>
<keyword evidence="2" id="KW-1133">Transmembrane helix</keyword>
<evidence type="ECO:0000259" key="3">
    <source>
        <dbReference type="Pfam" id="PF00135"/>
    </source>
</evidence>
<organism evidence="4 5">
    <name type="scientific">Eptatretus burgeri</name>
    <name type="common">Inshore hagfish</name>
    <dbReference type="NCBI Taxonomy" id="7764"/>
    <lineage>
        <taxon>Eukaryota</taxon>
        <taxon>Metazoa</taxon>
        <taxon>Chordata</taxon>
        <taxon>Craniata</taxon>
        <taxon>Vertebrata</taxon>
        <taxon>Cyclostomata</taxon>
        <taxon>Myxini</taxon>
        <taxon>Myxiniformes</taxon>
        <taxon>Myxinidae</taxon>
        <taxon>Eptatretinae</taxon>
        <taxon>Eptatretus</taxon>
    </lineage>
</organism>
<dbReference type="GeneTree" id="ENSGT00940000159300"/>
<keyword evidence="2" id="KW-0472">Membrane</keyword>
<keyword evidence="5" id="KW-1185">Reference proteome</keyword>
<reference evidence="4" key="1">
    <citation type="submission" date="2025-08" db="UniProtKB">
        <authorList>
            <consortium name="Ensembl"/>
        </authorList>
    </citation>
    <scope>IDENTIFICATION</scope>
</reference>
<evidence type="ECO:0000256" key="2">
    <source>
        <dbReference type="SAM" id="Phobius"/>
    </source>
</evidence>
<evidence type="ECO:0000256" key="1">
    <source>
        <dbReference type="ARBA" id="ARBA00005964"/>
    </source>
</evidence>
<dbReference type="Proteomes" id="UP000694388">
    <property type="component" value="Unplaced"/>
</dbReference>
<reference evidence="4" key="2">
    <citation type="submission" date="2025-09" db="UniProtKB">
        <authorList>
            <consortium name="Ensembl"/>
        </authorList>
    </citation>
    <scope>IDENTIFICATION</scope>
</reference>
<protein>
    <recommendedName>
        <fullName evidence="3">Carboxylesterase type B domain-containing protein</fullName>
    </recommendedName>
</protein>
<comment type="similarity">
    <text evidence="1">Belongs to the type-B carboxylesterase/lipase family.</text>
</comment>
<feature type="domain" description="Carboxylesterase type B" evidence="3">
    <location>
        <begin position="46"/>
        <end position="291"/>
    </location>
</feature>